<dbReference type="Proteomes" id="UP000063991">
    <property type="component" value="Chromosome"/>
</dbReference>
<proteinExistence type="predicted"/>
<protein>
    <submittedName>
        <fullName evidence="1">Uncharacterized protein</fullName>
    </submittedName>
</protein>
<gene>
    <name evidence="1" type="ORF">AVL55_10545</name>
</gene>
<reference evidence="1 2" key="1">
    <citation type="submission" date="2015-12" db="EMBL/GenBank/DDBJ databases">
        <authorList>
            <person name="Shamseldin A."/>
            <person name="Moawad H."/>
            <person name="Abd El-Rahim W.M."/>
            <person name="Sadowsky M.J."/>
        </authorList>
    </citation>
    <scope>NUCLEOTIDE SEQUENCE [LARGE SCALE GENOMIC DNA]</scope>
    <source>
        <strain evidence="1 2">D7</strain>
    </source>
</reference>
<evidence type="ECO:0000313" key="2">
    <source>
        <dbReference type="Proteomes" id="UP000063991"/>
    </source>
</evidence>
<dbReference type="RefSeq" id="WP_061095109.1">
    <property type="nucleotide sequence ID" value="NZ_CP014323.1"/>
</dbReference>
<evidence type="ECO:0000313" key="1">
    <source>
        <dbReference type="EMBL" id="AMJ98571.1"/>
    </source>
</evidence>
<sequence>MSNTFQIGDKVRVTYLCQSQRPWLRQLAAFDAEVLDINESGYEVQYEHNQARLSVSEEHLMSRHSISKPDWVANAWGDYEAISIRSRCLTITFEALFNELEHIIIEEKANLKRERVVRLRFFCEQPVVDITLELNKRVVFRWYHTPIKRSALLSKLNNL</sequence>
<name>A0A126Q023_ALTMA</name>
<organism evidence="1 2">
    <name type="scientific">Alteromonas macleodii</name>
    <name type="common">Pseudoalteromonas macleodii</name>
    <dbReference type="NCBI Taxonomy" id="28108"/>
    <lineage>
        <taxon>Bacteria</taxon>
        <taxon>Pseudomonadati</taxon>
        <taxon>Pseudomonadota</taxon>
        <taxon>Gammaproteobacteria</taxon>
        <taxon>Alteromonadales</taxon>
        <taxon>Alteromonadaceae</taxon>
        <taxon>Alteromonas/Salinimonas group</taxon>
        <taxon>Alteromonas</taxon>
    </lineage>
</organism>
<dbReference type="AlphaFoldDB" id="A0A126Q023"/>
<accession>A0A126Q023</accession>
<dbReference type="EMBL" id="CP014323">
    <property type="protein sequence ID" value="AMJ98571.1"/>
    <property type="molecule type" value="Genomic_DNA"/>
</dbReference>